<dbReference type="Pfam" id="PF00534">
    <property type="entry name" value="Glycos_transf_1"/>
    <property type="match status" value="1"/>
</dbReference>
<dbReference type="RefSeq" id="WP_285764493.1">
    <property type="nucleotide sequence ID" value="NZ_BSYJ01000004.1"/>
</dbReference>
<dbReference type="Gene3D" id="3.40.50.2000">
    <property type="entry name" value="Glycogen Phosphorylase B"/>
    <property type="match status" value="2"/>
</dbReference>
<evidence type="ECO:0000313" key="4">
    <source>
        <dbReference type="Proteomes" id="UP001224392"/>
    </source>
</evidence>
<accession>A0ABQ6M0N2</accession>
<dbReference type="Proteomes" id="UP001224392">
    <property type="component" value="Unassembled WGS sequence"/>
</dbReference>
<gene>
    <name evidence="3" type="primary">rfaG</name>
    <name evidence="3" type="ORF">MNKW57_21990</name>
</gene>
<organism evidence="3 4">
    <name type="scientific">Biformimicrobium ophioploci</name>
    <dbReference type="NCBI Taxonomy" id="3036711"/>
    <lineage>
        <taxon>Bacteria</taxon>
        <taxon>Pseudomonadati</taxon>
        <taxon>Pseudomonadota</taxon>
        <taxon>Gammaproteobacteria</taxon>
        <taxon>Cellvibrionales</taxon>
        <taxon>Microbulbiferaceae</taxon>
        <taxon>Biformimicrobium</taxon>
    </lineage>
</organism>
<evidence type="ECO:0000259" key="2">
    <source>
        <dbReference type="Pfam" id="PF13439"/>
    </source>
</evidence>
<comment type="caution">
    <text evidence="3">The sequence shown here is derived from an EMBL/GenBank/DDBJ whole genome shotgun (WGS) entry which is preliminary data.</text>
</comment>
<feature type="domain" description="Glycosyltransferase subfamily 4-like N-terminal" evidence="2">
    <location>
        <begin position="14"/>
        <end position="165"/>
    </location>
</feature>
<evidence type="ECO:0000313" key="3">
    <source>
        <dbReference type="EMBL" id="GMG87878.1"/>
    </source>
</evidence>
<dbReference type="CDD" id="cd03801">
    <property type="entry name" value="GT4_PimA-like"/>
    <property type="match status" value="1"/>
</dbReference>
<dbReference type="SUPFAM" id="SSF53756">
    <property type="entry name" value="UDP-Glycosyltransferase/glycogen phosphorylase"/>
    <property type="match status" value="1"/>
</dbReference>
<dbReference type="EMBL" id="BSYJ01000004">
    <property type="protein sequence ID" value="GMG87878.1"/>
    <property type="molecule type" value="Genomic_DNA"/>
</dbReference>
<evidence type="ECO:0000259" key="1">
    <source>
        <dbReference type="Pfam" id="PF00534"/>
    </source>
</evidence>
<keyword evidence="4" id="KW-1185">Reference proteome</keyword>
<dbReference type="InterPro" id="IPR028098">
    <property type="entry name" value="Glyco_trans_4-like_N"/>
</dbReference>
<dbReference type="PANTHER" id="PTHR12526">
    <property type="entry name" value="GLYCOSYLTRANSFERASE"/>
    <property type="match status" value="1"/>
</dbReference>
<reference evidence="3 4" key="1">
    <citation type="submission" date="2023-04" db="EMBL/GenBank/DDBJ databases">
        <title>Marinobulbifer ophiurae gen. nov., sp. Nov., isolate from tissue of brittle star Ophioplocus japonicus.</title>
        <authorList>
            <person name="Kawano K."/>
            <person name="Sawayama S."/>
            <person name="Nakagawa S."/>
        </authorList>
    </citation>
    <scope>NUCLEOTIDE SEQUENCE [LARGE SCALE GENOMIC DNA]</scope>
    <source>
        <strain evidence="3 4">NKW57</strain>
    </source>
</reference>
<sequence length="373" mass="40959">MKLALALYKYFPHGGLQRDFRKVAERAVDAGHEVSILCRSWEGAPIEGARLLCAPAGGLSNRSKDANFCRWVPDAMLHCGAEILCAFNRVPGAHAYFAADPCYAASHGGTAARWWQPRRKQFLRFEQAMLSPSARTHILHLTEQQKAEFQHYYATPDARFTLVPPEIGSRFFAEPDPDETEKLRGRLGIAPGDLMLLHVGSNFALKGVERCLRAVAAMPEPEQERLHLVVAGEGNRQHYIRLGARLGLSPRQMHFVGVQEDIHRWMHAADLLLHPSERESAGMVLVEALAAGLPVIATETCGYAFHVERSGAGAVIPLSQVALSEALGEAVLNPERCREWSAAARTYAGKAQLRGLADAVLQQLEVISGGEHV</sequence>
<dbReference type="InterPro" id="IPR001296">
    <property type="entry name" value="Glyco_trans_1"/>
</dbReference>
<proteinExistence type="predicted"/>
<dbReference type="Pfam" id="PF13439">
    <property type="entry name" value="Glyco_transf_4"/>
    <property type="match status" value="1"/>
</dbReference>
<feature type="domain" description="Glycosyl transferase family 1" evidence="1">
    <location>
        <begin position="181"/>
        <end position="345"/>
    </location>
</feature>
<name>A0ABQ6M0N2_9GAMM</name>
<dbReference type="PANTHER" id="PTHR12526:SF641">
    <property type="entry name" value="LIPOPOLYSACCHARIDE CORE BIOSYNTHESIS PROTEIN RFAG"/>
    <property type="match status" value="1"/>
</dbReference>
<protein>
    <submittedName>
        <fullName evidence="3">Lipopolysaccharide glucosyltransferase I</fullName>
    </submittedName>
</protein>